<accession>A0A4P7UCV1</accession>
<proteinExistence type="predicted"/>
<evidence type="ECO:0000256" key="2">
    <source>
        <dbReference type="ARBA" id="ARBA00023125"/>
    </source>
</evidence>
<dbReference type="Pfam" id="PF00440">
    <property type="entry name" value="TetR_N"/>
    <property type="match status" value="1"/>
</dbReference>
<feature type="domain" description="HTH tetR-type" evidence="5">
    <location>
        <begin position="14"/>
        <end position="74"/>
    </location>
</feature>
<dbReference type="Proteomes" id="UP000630594">
    <property type="component" value="Unassembled WGS sequence"/>
</dbReference>
<dbReference type="PROSITE" id="PS50977">
    <property type="entry name" value="HTH_TETR_2"/>
    <property type="match status" value="1"/>
</dbReference>
<dbReference type="Pfam" id="PF21351">
    <property type="entry name" value="TetR_C_41"/>
    <property type="match status" value="1"/>
</dbReference>
<dbReference type="RefSeq" id="WP_135831787.1">
    <property type="nucleotide sequence ID" value="NZ_BMCK01000002.1"/>
</dbReference>
<name>A0A4P7UCV1_9ACTN</name>
<keyword evidence="2 4" id="KW-0238">DNA-binding</keyword>
<dbReference type="InterPro" id="IPR049484">
    <property type="entry name" value="Rv0078-like_C"/>
</dbReference>
<dbReference type="InterPro" id="IPR009057">
    <property type="entry name" value="Homeodomain-like_sf"/>
</dbReference>
<dbReference type="InterPro" id="IPR001647">
    <property type="entry name" value="HTH_TetR"/>
</dbReference>
<feature type="DNA-binding region" description="H-T-H motif" evidence="4">
    <location>
        <begin position="37"/>
        <end position="56"/>
    </location>
</feature>
<reference evidence="6" key="2">
    <citation type="journal article" date="2014" name="Int. J. Syst. Evol. Microbiol.">
        <title>Complete genome of a new Firmicutes species belonging to the dominant human colonic microbiota ('Ruminococcus bicirculans') reveals two chromosomes and a selective capacity to utilize plant glucans.</title>
        <authorList>
            <consortium name="NISC Comparative Sequencing Program"/>
            <person name="Wegmann U."/>
            <person name="Louis P."/>
            <person name="Goesmann A."/>
            <person name="Henrissat B."/>
            <person name="Duncan S.H."/>
            <person name="Flint H.J."/>
        </authorList>
    </citation>
    <scope>NUCLEOTIDE SEQUENCE</scope>
    <source>
        <strain evidence="6">CCM 7403</strain>
    </source>
</reference>
<evidence type="ECO:0000256" key="3">
    <source>
        <dbReference type="ARBA" id="ARBA00023163"/>
    </source>
</evidence>
<dbReference type="InterPro" id="IPR023772">
    <property type="entry name" value="DNA-bd_HTH_TetR-type_CS"/>
</dbReference>
<sequence>MDSQTSDLGRAPSSATKEDLLRIARDLFTTQGYAATSLDSIVAAAHVTKGALYHHFDGKADLFAAVHREVEADAVRRIDAAIEAEPDPWSAARLGMHAYLQIARESAYRRIVIQEGPVMLGLAGVRPDARSTFATVSRLVHGVLTAGEWQLDDELLRTFSRVMFGAINSAGAAVAASADPEQEATRVETSLGLMIAALRQISREHRSLEAAVGELGTSLT</sequence>
<keyword evidence="9" id="KW-1185">Reference proteome</keyword>
<dbReference type="Proteomes" id="UP000297025">
    <property type="component" value="Chromosome"/>
</dbReference>
<dbReference type="EMBL" id="CP038462">
    <property type="protein sequence ID" value="QCC76739.1"/>
    <property type="molecule type" value="Genomic_DNA"/>
</dbReference>
<dbReference type="KEGG" id="ndp:E2C04_05000"/>
<protein>
    <submittedName>
        <fullName evidence="6">TetR family transcriptional regulator</fullName>
    </submittedName>
    <submittedName>
        <fullName evidence="7">TetR/AcrR family transcriptional regulator</fullName>
    </submittedName>
</protein>
<dbReference type="Gene3D" id="1.10.357.10">
    <property type="entry name" value="Tetracycline Repressor, domain 2"/>
    <property type="match status" value="1"/>
</dbReference>
<dbReference type="AlphaFoldDB" id="A0A4P7UCV1"/>
<evidence type="ECO:0000313" key="7">
    <source>
        <dbReference type="EMBL" id="QCC76739.1"/>
    </source>
</evidence>
<dbReference type="PANTHER" id="PTHR30055">
    <property type="entry name" value="HTH-TYPE TRANSCRIPTIONAL REGULATOR RUTR"/>
    <property type="match status" value="1"/>
</dbReference>
<evidence type="ECO:0000313" key="8">
    <source>
        <dbReference type="Proteomes" id="UP000297025"/>
    </source>
</evidence>
<dbReference type="EMBL" id="BMCK01000002">
    <property type="protein sequence ID" value="GGD15856.1"/>
    <property type="molecule type" value="Genomic_DNA"/>
</dbReference>
<reference evidence="7" key="4">
    <citation type="submission" date="2019-03" db="EMBL/GenBank/DDBJ databases">
        <authorList>
            <person name="Huang Y."/>
        </authorList>
    </citation>
    <scope>NUCLEOTIDE SEQUENCE</scope>
    <source>
        <strain evidence="7">JCM 16608</strain>
    </source>
</reference>
<evidence type="ECO:0000256" key="4">
    <source>
        <dbReference type="PROSITE-ProRule" id="PRU00335"/>
    </source>
</evidence>
<keyword evidence="1" id="KW-0805">Transcription regulation</keyword>
<dbReference type="GO" id="GO:0003700">
    <property type="term" value="F:DNA-binding transcription factor activity"/>
    <property type="evidence" value="ECO:0007669"/>
    <property type="project" value="TreeGrafter"/>
</dbReference>
<dbReference type="InterPro" id="IPR050109">
    <property type="entry name" value="HTH-type_TetR-like_transc_reg"/>
</dbReference>
<evidence type="ECO:0000259" key="5">
    <source>
        <dbReference type="PROSITE" id="PS50977"/>
    </source>
</evidence>
<gene>
    <name evidence="7" type="ORF">E2C04_05000</name>
    <name evidence="6" type="ORF">GCM10007231_13610</name>
</gene>
<keyword evidence="3" id="KW-0804">Transcription</keyword>
<organism evidence="7 8">
    <name type="scientific">Nocardioides daphniae</name>
    <dbReference type="NCBI Taxonomy" id="402297"/>
    <lineage>
        <taxon>Bacteria</taxon>
        <taxon>Bacillati</taxon>
        <taxon>Actinomycetota</taxon>
        <taxon>Actinomycetes</taxon>
        <taxon>Propionibacteriales</taxon>
        <taxon>Nocardioidaceae</taxon>
        <taxon>Nocardioides</taxon>
    </lineage>
</organism>
<dbReference type="PANTHER" id="PTHR30055:SF234">
    <property type="entry name" value="HTH-TYPE TRANSCRIPTIONAL REGULATOR BETI"/>
    <property type="match status" value="1"/>
</dbReference>
<evidence type="ECO:0000256" key="1">
    <source>
        <dbReference type="ARBA" id="ARBA00023015"/>
    </source>
</evidence>
<reference evidence="9" key="3">
    <citation type="journal article" date="2019" name="Int. J. Syst. Evol. Microbiol.">
        <title>The Global Catalogue of Microorganisms (GCM) 10K type strain sequencing project: providing services to taxonomists for standard genome sequencing and annotation.</title>
        <authorList>
            <consortium name="The Broad Institute Genomics Platform"/>
            <consortium name="The Broad Institute Genome Sequencing Center for Infectious Disease"/>
            <person name="Wu L."/>
            <person name="Ma J."/>
        </authorList>
    </citation>
    <scope>NUCLEOTIDE SEQUENCE [LARGE SCALE GENOMIC DNA]</scope>
    <source>
        <strain evidence="9">CCM 7403</strain>
    </source>
</reference>
<reference evidence="6" key="5">
    <citation type="submission" date="2024-05" db="EMBL/GenBank/DDBJ databases">
        <authorList>
            <person name="Sun Q."/>
            <person name="Sedlacek I."/>
        </authorList>
    </citation>
    <scope>NUCLEOTIDE SEQUENCE</scope>
    <source>
        <strain evidence="6">CCM 7403</strain>
    </source>
</reference>
<evidence type="ECO:0000313" key="6">
    <source>
        <dbReference type="EMBL" id="GGD15856.1"/>
    </source>
</evidence>
<dbReference type="PROSITE" id="PS01081">
    <property type="entry name" value="HTH_TETR_1"/>
    <property type="match status" value="1"/>
</dbReference>
<evidence type="ECO:0000313" key="9">
    <source>
        <dbReference type="Proteomes" id="UP000630594"/>
    </source>
</evidence>
<dbReference type="OrthoDB" id="9805134at2"/>
<dbReference type="GO" id="GO:0000976">
    <property type="term" value="F:transcription cis-regulatory region binding"/>
    <property type="evidence" value="ECO:0007669"/>
    <property type="project" value="TreeGrafter"/>
</dbReference>
<dbReference type="SUPFAM" id="SSF46689">
    <property type="entry name" value="Homeodomain-like"/>
    <property type="match status" value="1"/>
</dbReference>
<reference evidence="7 8" key="1">
    <citation type="journal article" date="2008" name="Int. J. Syst. Evol. Microbiol.">
        <title>Nocardioides daphniae sp. nov., isolated from Daphnia cucullata (Crustacea: Cladocera).</title>
        <authorList>
            <person name="Toth E.M."/>
            <person name="Keki Z."/>
            <person name="Homonnay Z.G."/>
            <person name="Borsodi A.K."/>
            <person name="Marialigeti K."/>
            <person name="Schumann P."/>
        </authorList>
    </citation>
    <scope>NUCLEOTIDE SEQUENCE [LARGE SCALE GENOMIC DNA]</scope>
    <source>
        <strain evidence="7 8">JCM 16608</strain>
    </source>
</reference>
<dbReference type="PRINTS" id="PR00455">
    <property type="entry name" value="HTHTETR"/>
</dbReference>